<accession>A0AA47MV40</accession>
<proteinExistence type="predicted"/>
<evidence type="ECO:0000313" key="2">
    <source>
        <dbReference type="EMBL" id="KAK0146715.1"/>
    </source>
</evidence>
<keyword evidence="1" id="KW-0472">Membrane</keyword>
<reference evidence="2" key="1">
    <citation type="journal article" date="2023" name="Front. Mar. Sci.">
        <title>A new Merluccius polli reference genome to investigate the effects of global change in West African waters.</title>
        <authorList>
            <person name="Mateo J.L."/>
            <person name="Blanco-Fernandez C."/>
            <person name="Garcia-Vazquez E."/>
            <person name="Machado-Schiaffino G."/>
        </authorList>
    </citation>
    <scope>NUCLEOTIDE SEQUENCE</scope>
    <source>
        <strain evidence="2">C29</strain>
        <tissue evidence="2">Fin</tissue>
    </source>
</reference>
<feature type="transmembrane region" description="Helical" evidence="1">
    <location>
        <begin position="111"/>
        <end position="132"/>
    </location>
</feature>
<organism evidence="2 3">
    <name type="scientific">Merluccius polli</name>
    <name type="common">Benguela hake</name>
    <name type="synonym">Merluccius cadenati</name>
    <dbReference type="NCBI Taxonomy" id="89951"/>
    <lineage>
        <taxon>Eukaryota</taxon>
        <taxon>Metazoa</taxon>
        <taxon>Chordata</taxon>
        <taxon>Craniata</taxon>
        <taxon>Vertebrata</taxon>
        <taxon>Euteleostomi</taxon>
        <taxon>Actinopterygii</taxon>
        <taxon>Neopterygii</taxon>
        <taxon>Teleostei</taxon>
        <taxon>Neoteleostei</taxon>
        <taxon>Acanthomorphata</taxon>
        <taxon>Zeiogadaria</taxon>
        <taxon>Gadariae</taxon>
        <taxon>Gadiformes</taxon>
        <taxon>Gadoidei</taxon>
        <taxon>Merlucciidae</taxon>
        <taxon>Merluccius</taxon>
    </lineage>
</organism>
<protein>
    <submittedName>
        <fullName evidence="2">Uncharacterized protein</fullName>
    </submittedName>
</protein>
<dbReference type="Proteomes" id="UP001174136">
    <property type="component" value="Unassembled WGS sequence"/>
</dbReference>
<dbReference type="EMBL" id="JAOPHQ010002560">
    <property type="protein sequence ID" value="KAK0146715.1"/>
    <property type="molecule type" value="Genomic_DNA"/>
</dbReference>
<keyword evidence="1" id="KW-0812">Transmembrane</keyword>
<keyword evidence="3" id="KW-1185">Reference proteome</keyword>
<name>A0AA47MV40_MERPO</name>
<sequence>MKERVNFTKNPFKYLLKLLGDKRSGKLKATKEQVEEHLRQVHSEREDSLEEMEKLIKPAEPTIPFGAGGTKLAGLRQAQKTTLNRRTSSLTAVQYVFHLRDFTTDWQRLEVGIVTGCTILGIMISAAMNLLVKSAEKLHRDAVLASGIQ</sequence>
<dbReference type="AlphaFoldDB" id="A0AA47MV40"/>
<comment type="caution">
    <text evidence="2">The sequence shown here is derived from an EMBL/GenBank/DDBJ whole genome shotgun (WGS) entry which is preliminary data.</text>
</comment>
<keyword evidence="1" id="KW-1133">Transmembrane helix</keyword>
<gene>
    <name evidence="2" type="ORF">N1851_013923</name>
</gene>
<evidence type="ECO:0000313" key="3">
    <source>
        <dbReference type="Proteomes" id="UP001174136"/>
    </source>
</evidence>
<evidence type="ECO:0000256" key="1">
    <source>
        <dbReference type="SAM" id="Phobius"/>
    </source>
</evidence>